<dbReference type="PROSITE" id="PS00518">
    <property type="entry name" value="ZF_RING_1"/>
    <property type="match status" value="1"/>
</dbReference>
<organism evidence="7">
    <name type="scientific">Darwinula stevensoni</name>
    <dbReference type="NCBI Taxonomy" id="69355"/>
    <lineage>
        <taxon>Eukaryota</taxon>
        <taxon>Metazoa</taxon>
        <taxon>Ecdysozoa</taxon>
        <taxon>Arthropoda</taxon>
        <taxon>Crustacea</taxon>
        <taxon>Oligostraca</taxon>
        <taxon>Ostracoda</taxon>
        <taxon>Podocopa</taxon>
        <taxon>Podocopida</taxon>
        <taxon>Darwinulocopina</taxon>
        <taxon>Darwinuloidea</taxon>
        <taxon>Darwinulidae</taxon>
        <taxon>Darwinula</taxon>
    </lineage>
</organism>
<evidence type="ECO:0000256" key="2">
    <source>
        <dbReference type="ARBA" id="ARBA00022771"/>
    </source>
</evidence>
<dbReference type="CDD" id="cd19756">
    <property type="entry name" value="Bbox2"/>
    <property type="match status" value="1"/>
</dbReference>
<evidence type="ECO:0000313" key="7">
    <source>
        <dbReference type="EMBL" id="CAD7243028.1"/>
    </source>
</evidence>
<feature type="chain" id="PRO_5036208978" description="B box-type domain-containing protein" evidence="5">
    <location>
        <begin position="23"/>
        <end position="251"/>
    </location>
</feature>
<dbReference type="PANTHER" id="PTHR25462">
    <property type="entry name" value="BONUS, ISOFORM C-RELATED"/>
    <property type="match status" value="1"/>
</dbReference>
<dbReference type="Gene3D" id="4.10.640.40">
    <property type="entry name" value="Cytoplasmic polyadenylation element-binding protein, ZZ domain"/>
    <property type="match status" value="1"/>
</dbReference>
<keyword evidence="1" id="KW-0479">Metal-binding</keyword>
<dbReference type="InterPro" id="IPR038446">
    <property type="entry name" value="CEBP_ZZ_sf"/>
</dbReference>
<keyword evidence="3" id="KW-0862">Zinc</keyword>
<feature type="domain" description="B box-type" evidence="6">
    <location>
        <begin position="124"/>
        <end position="167"/>
    </location>
</feature>
<feature type="signal peptide" evidence="5">
    <location>
        <begin position="1"/>
        <end position="22"/>
    </location>
</feature>
<dbReference type="PANTHER" id="PTHR25462:SF296">
    <property type="entry name" value="MEIOTIC P26, ISOFORM F"/>
    <property type="match status" value="1"/>
</dbReference>
<dbReference type="Proteomes" id="UP000677054">
    <property type="component" value="Unassembled WGS sequence"/>
</dbReference>
<dbReference type="InterPro" id="IPR017907">
    <property type="entry name" value="Znf_RING_CS"/>
</dbReference>
<evidence type="ECO:0000256" key="4">
    <source>
        <dbReference type="PROSITE-ProRule" id="PRU00024"/>
    </source>
</evidence>
<evidence type="ECO:0000256" key="1">
    <source>
        <dbReference type="ARBA" id="ARBA00022723"/>
    </source>
</evidence>
<gene>
    <name evidence="7" type="ORF">DSTB1V02_LOCUS2966</name>
</gene>
<evidence type="ECO:0000256" key="5">
    <source>
        <dbReference type="SAM" id="SignalP"/>
    </source>
</evidence>
<dbReference type="PROSITE" id="PS50119">
    <property type="entry name" value="ZF_BBOX"/>
    <property type="match status" value="2"/>
</dbReference>
<dbReference type="SUPFAM" id="SSF57845">
    <property type="entry name" value="B-box zinc-binding domain"/>
    <property type="match status" value="1"/>
</dbReference>
<proteinExistence type="predicted"/>
<dbReference type="GO" id="GO:0008270">
    <property type="term" value="F:zinc ion binding"/>
    <property type="evidence" value="ECO:0007669"/>
    <property type="project" value="UniProtKB-KW"/>
</dbReference>
<dbReference type="InterPro" id="IPR000315">
    <property type="entry name" value="Znf_B-box"/>
</dbReference>
<evidence type="ECO:0000259" key="6">
    <source>
        <dbReference type="PROSITE" id="PS50119"/>
    </source>
</evidence>
<keyword evidence="2 4" id="KW-0863">Zinc-finger</keyword>
<feature type="domain" description="B box-type" evidence="6">
    <location>
        <begin position="172"/>
        <end position="214"/>
    </location>
</feature>
<dbReference type="Pfam" id="PF00643">
    <property type="entry name" value="zf-B_box"/>
    <property type="match status" value="1"/>
</dbReference>
<dbReference type="Gene3D" id="3.30.160.60">
    <property type="entry name" value="Classic Zinc Finger"/>
    <property type="match status" value="1"/>
</dbReference>
<keyword evidence="5" id="KW-0732">Signal</keyword>
<evidence type="ECO:0000313" key="8">
    <source>
        <dbReference type="Proteomes" id="UP000677054"/>
    </source>
</evidence>
<evidence type="ECO:0000256" key="3">
    <source>
        <dbReference type="ARBA" id="ARBA00022833"/>
    </source>
</evidence>
<dbReference type="EMBL" id="LR899871">
    <property type="protein sequence ID" value="CAD7243028.1"/>
    <property type="molecule type" value="Genomic_DNA"/>
</dbReference>
<dbReference type="SMART" id="SM00336">
    <property type="entry name" value="BBOX"/>
    <property type="match status" value="2"/>
</dbReference>
<dbReference type="InterPro" id="IPR047153">
    <property type="entry name" value="TRIM45/56/19-like"/>
</dbReference>
<accession>A0A7R8X3H0</accession>
<reference evidence="7" key="1">
    <citation type="submission" date="2020-11" db="EMBL/GenBank/DDBJ databases">
        <authorList>
            <person name="Tran Van P."/>
        </authorList>
    </citation>
    <scope>NUCLEOTIDE SEQUENCE</scope>
</reference>
<dbReference type="OrthoDB" id="5800423at2759"/>
<sequence length="251" mass="28135">MPILQSCILCSWFCTDWGRLLGAHIPYLLKCGHHICEPCARDKLRAKKPLQCMECLMVSPVPEGQTQVKAILALDFHMLGFLCTRLRLKNTDPSVSFVPAGLIGNPLSKETNPKSVSSHPIDGVCSECSQEIGSWLCIRCSEVFCGPCFDQIHKKSKTLMKHVPEPLKGCGSISKFCPQHEDRLVEFYCEDDGEVVCSYCAVLGQHKDHNNIDIQKKQEEKDIQIHFNLNHLQSFTQGMATPVIFKVISTC</sequence>
<protein>
    <recommendedName>
        <fullName evidence="6">B box-type domain-containing protein</fullName>
    </recommendedName>
</protein>
<dbReference type="EMBL" id="CAJPEV010000354">
    <property type="protein sequence ID" value="CAG0884373.1"/>
    <property type="molecule type" value="Genomic_DNA"/>
</dbReference>
<dbReference type="AlphaFoldDB" id="A0A7R8X3H0"/>
<keyword evidence="8" id="KW-1185">Reference proteome</keyword>
<name>A0A7R8X3H0_9CRUS</name>